<evidence type="ECO:0000313" key="2">
    <source>
        <dbReference type="Proteomes" id="UP001152795"/>
    </source>
</evidence>
<dbReference type="OrthoDB" id="8195376at2759"/>
<name>A0A6S7KRR9_PARCT</name>
<dbReference type="EMBL" id="CACRXK020040401">
    <property type="protein sequence ID" value="CAB4045574.1"/>
    <property type="molecule type" value="Genomic_DNA"/>
</dbReference>
<comment type="caution">
    <text evidence="1">The sequence shown here is derived from an EMBL/GenBank/DDBJ whole genome shotgun (WGS) entry which is preliminary data.</text>
</comment>
<keyword evidence="2" id="KW-1185">Reference proteome</keyword>
<sequence>MSVIKPPDPLDFTKAVTCWPDWKRCFERYRIATKLFKLKKTRSFKLAHFYTLWGMKESSYVFTQLALDEEAKDCAFVVDKFDGQFGQERNIIHERAMFHQRSHHST</sequence>
<evidence type="ECO:0000313" key="1">
    <source>
        <dbReference type="EMBL" id="CAB4045574.1"/>
    </source>
</evidence>
<accession>A0A6S7KRR9</accession>
<gene>
    <name evidence="1" type="ORF">PACLA_8A009531</name>
</gene>
<reference evidence="1" key="1">
    <citation type="submission" date="2020-04" db="EMBL/GenBank/DDBJ databases">
        <authorList>
            <person name="Alioto T."/>
            <person name="Alioto T."/>
            <person name="Gomez Garrido J."/>
        </authorList>
    </citation>
    <scope>NUCLEOTIDE SEQUENCE</scope>
    <source>
        <strain evidence="1">A484AB</strain>
    </source>
</reference>
<proteinExistence type="predicted"/>
<feature type="non-terminal residue" evidence="1">
    <location>
        <position position="106"/>
    </location>
</feature>
<protein>
    <submittedName>
        <fullName evidence="1">Uncharacterized protein</fullName>
    </submittedName>
</protein>
<dbReference type="Proteomes" id="UP001152795">
    <property type="component" value="Unassembled WGS sequence"/>
</dbReference>
<dbReference type="AlphaFoldDB" id="A0A6S7KRR9"/>
<organism evidence="1 2">
    <name type="scientific">Paramuricea clavata</name>
    <name type="common">Red gorgonian</name>
    <name type="synonym">Violescent sea-whip</name>
    <dbReference type="NCBI Taxonomy" id="317549"/>
    <lineage>
        <taxon>Eukaryota</taxon>
        <taxon>Metazoa</taxon>
        <taxon>Cnidaria</taxon>
        <taxon>Anthozoa</taxon>
        <taxon>Octocorallia</taxon>
        <taxon>Malacalcyonacea</taxon>
        <taxon>Plexauridae</taxon>
        <taxon>Paramuricea</taxon>
    </lineage>
</organism>